<comment type="caution">
    <text evidence="4">The sequence shown here is derived from an EMBL/GenBank/DDBJ whole genome shotgun (WGS) entry which is preliminary data.</text>
</comment>
<keyword evidence="2" id="KW-0067">ATP-binding</keyword>
<dbReference type="Proteomes" id="UP001500469">
    <property type="component" value="Unassembled WGS sequence"/>
</dbReference>
<sequence>MRVFAGPNGSGKTTIIKSLQAEIPFGVYVNADDIESLLRESRVLLFNSYQLMISDFQIKEFFKISQFAPKKRSEPDLWTKLEVKDNVLHINTSVDSYLAADLAEFIRQQLLAKGISFTYETVMSHESKLTFFDEAKQNGYRVYLYFVATEDPEINVSRVNVRVAQLGHGVAPEAIKSRYFRSLLNLKEAVKKSNRAYIWDNSGVASLLIAEITEGIDVKIIDTEKVPGWFVKYLIHSS</sequence>
<evidence type="ECO:0000313" key="4">
    <source>
        <dbReference type="EMBL" id="GAA0878184.1"/>
    </source>
</evidence>
<name>A0ABP3YD62_9BACT</name>
<organism evidence="4 5">
    <name type="scientific">Algoriphagus jejuensis</name>
    <dbReference type="NCBI Taxonomy" id="419934"/>
    <lineage>
        <taxon>Bacteria</taxon>
        <taxon>Pseudomonadati</taxon>
        <taxon>Bacteroidota</taxon>
        <taxon>Cytophagia</taxon>
        <taxon>Cytophagales</taxon>
        <taxon>Cyclobacteriaceae</taxon>
        <taxon>Algoriphagus</taxon>
    </lineage>
</organism>
<dbReference type="Pfam" id="PF06414">
    <property type="entry name" value="Zeta_toxin"/>
    <property type="match status" value="1"/>
</dbReference>
<evidence type="ECO:0000256" key="2">
    <source>
        <dbReference type="ARBA" id="ARBA00022840"/>
    </source>
</evidence>
<dbReference type="InterPro" id="IPR027417">
    <property type="entry name" value="P-loop_NTPase"/>
</dbReference>
<protein>
    <submittedName>
        <fullName evidence="4">Zeta toxin family protein</fullName>
    </submittedName>
</protein>
<feature type="domain" description="Zeta toxin" evidence="3">
    <location>
        <begin position="99"/>
        <end position="191"/>
    </location>
</feature>
<dbReference type="SUPFAM" id="SSF52540">
    <property type="entry name" value="P-loop containing nucleoside triphosphate hydrolases"/>
    <property type="match status" value="1"/>
</dbReference>
<evidence type="ECO:0000259" key="3">
    <source>
        <dbReference type="Pfam" id="PF06414"/>
    </source>
</evidence>
<evidence type="ECO:0000313" key="5">
    <source>
        <dbReference type="Proteomes" id="UP001500469"/>
    </source>
</evidence>
<reference evidence="5" key="1">
    <citation type="journal article" date="2019" name="Int. J. Syst. Evol. Microbiol.">
        <title>The Global Catalogue of Microorganisms (GCM) 10K type strain sequencing project: providing services to taxonomists for standard genome sequencing and annotation.</title>
        <authorList>
            <consortium name="The Broad Institute Genomics Platform"/>
            <consortium name="The Broad Institute Genome Sequencing Center for Infectious Disease"/>
            <person name="Wu L."/>
            <person name="Ma J."/>
        </authorList>
    </citation>
    <scope>NUCLEOTIDE SEQUENCE [LARGE SCALE GENOMIC DNA]</scope>
    <source>
        <strain evidence="5">JCM 16112</strain>
    </source>
</reference>
<dbReference type="InterPro" id="IPR010488">
    <property type="entry name" value="Zeta_toxin_domain"/>
</dbReference>
<dbReference type="PANTHER" id="PTHR39206:SF1">
    <property type="entry name" value="SLL8004 PROTEIN"/>
    <property type="match status" value="1"/>
</dbReference>
<evidence type="ECO:0000256" key="1">
    <source>
        <dbReference type="ARBA" id="ARBA00022741"/>
    </source>
</evidence>
<dbReference type="Gene3D" id="3.40.50.300">
    <property type="entry name" value="P-loop containing nucleotide triphosphate hydrolases"/>
    <property type="match status" value="1"/>
</dbReference>
<accession>A0ABP3YD62</accession>
<proteinExistence type="predicted"/>
<dbReference type="EMBL" id="BAAAFI010000004">
    <property type="protein sequence ID" value="GAA0878184.1"/>
    <property type="molecule type" value="Genomic_DNA"/>
</dbReference>
<keyword evidence="1" id="KW-0547">Nucleotide-binding</keyword>
<gene>
    <name evidence="4" type="ORF">GCM10009119_11520</name>
</gene>
<dbReference type="PANTHER" id="PTHR39206">
    <property type="entry name" value="SLL8004 PROTEIN"/>
    <property type="match status" value="1"/>
</dbReference>
<keyword evidence="5" id="KW-1185">Reference proteome</keyword>